<dbReference type="OrthoDB" id="2536347at2759"/>
<evidence type="ECO:0000313" key="4">
    <source>
        <dbReference type="EMBL" id="KDR78731.1"/>
    </source>
</evidence>
<dbReference type="EMBL" id="KL142374">
    <property type="protein sequence ID" value="KDR78731.1"/>
    <property type="molecule type" value="Genomic_DNA"/>
</dbReference>
<evidence type="ECO:0000256" key="2">
    <source>
        <dbReference type="SAM" id="Phobius"/>
    </source>
</evidence>
<keyword evidence="2" id="KW-1133">Transmembrane helix</keyword>
<gene>
    <name evidence="4" type="ORF">GALMADRAFT_137742</name>
</gene>
<dbReference type="Pfam" id="PF20152">
    <property type="entry name" value="DUF6534"/>
    <property type="match status" value="1"/>
</dbReference>
<dbReference type="PANTHER" id="PTHR40465">
    <property type="entry name" value="CHROMOSOME 1, WHOLE GENOME SHOTGUN SEQUENCE"/>
    <property type="match status" value="1"/>
</dbReference>
<proteinExistence type="predicted"/>
<dbReference type="PANTHER" id="PTHR40465:SF1">
    <property type="entry name" value="DUF6534 DOMAIN-CONTAINING PROTEIN"/>
    <property type="match status" value="1"/>
</dbReference>
<evidence type="ECO:0000256" key="1">
    <source>
        <dbReference type="SAM" id="MobiDB-lite"/>
    </source>
</evidence>
<keyword evidence="2" id="KW-0812">Transmembrane</keyword>
<feature type="region of interest" description="Disordered" evidence="1">
    <location>
        <begin position="308"/>
        <end position="331"/>
    </location>
</feature>
<dbReference type="AlphaFoldDB" id="A0A067T6G2"/>
<evidence type="ECO:0000259" key="3">
    <source>
        <dbReference type="Pfam" id="PF20152"/>
    </source>
</evidence>
<dbReference type="HOGENOM" id="CLU_046025_2_1_1"/>
<feature type="transmembrane region" description="Helical" evidence="2">
    <location>
        <begin position="208"/>
        <end position="231"/>
    </location>
</feature>
<accession>A0A067T6G2</accession>
<dbReference type="InterPro" id="IPR045339">
    <property type="entry name" value="DUF6534"/>
</dbReference>
<dbReference type="Proteomes" id="UP000027222">
    <property type="component" value="Unassembled WGS sequence"/>
</dbReference>
<keyword evidence="5" id="KW-1185">Reference proteome</keyword>
<feature type="domain" description="DUF6534" evidence="3">
    <location>
        <begin position="172"/>
        <end position="259"/>
    </location>
</feature>
<keyword evidence="2" id="KW-0472">Membrane</keyword>
<feature type="transmembrane region" description="Helical" evidence="2">
    <location>
        <begin position="94"/>
        <end position="112"/>
    </location>
</feature>
<reference evidence="5" key="1">
    <citation type="journal article" date="2014" name="Proc. Natl. Acad. Sci. U.S.A.">
        <title>Extensive sampling of basidiomycete genomes demonstrates inadequacy of the white-rot/brown-rot paradigm for wood decay fungi.</title>
        <authorList>
            <person name="Riley R."/>
            <person name="Salamov A.A."/>
            <person name="Brown D.W."/>
            <person name="Nagy L.G."/>
            <person name="Floudas D."/>
            <person name="Held B.W."/>
            <person name="Levasseur A."/>
            <person name="Lombard V."/>
            <person name="Morin E."/>
            <person name="Otillar R."/>
            <person name="Lindquist E.A."/>
            <person name="Sun H."/>
            <person name="LaButti K.M."/>
            <person name="Schmutz J."/>
            <person name="Jabbour D."/>
            <person name="Luo H."/>
            <person name="Baker S.E."/>
            <person name="Pisabarro A.G."/>
            <person name="Walton J.D."/>
            <person name="Blanchette R.A."/>
            <person name="Henrissat B."/>
            <person name="Martin F."/>
            <person name="Cullen D."/>
            <person name="Hibbett D.S."/>
            <person name="Grigoriev I.V."/>
        </authorList>
    </citation>
    <scope>NUCLEOTIDE SEQUENCE [LARGE SCALE GENOMIC DNA]</scope>
    <source>
        <strain evidence="5">CBS 339.88</strain>
    </source>
</reference>
<feature type="transmembrane region" description="Helical" evidence="2">
    <location>
        <begin position="124"/>
        <end position="147"/>
    </location>
</feature>
<feature type="transmembrane region" description="Helical" evidence="2">
    <location>
        <begin position="20"/>
        <end position="42"/>
    </location>
</feature>
<evidence type="ECO:0000313" key="5">
    <source>
        <dbReference type="Proteomes" id="UP000027222"/>
    </source>
</evidence>
<organism evidence="4 5">
    <name type="scientific">Galerina marginata (strain CBS 339.88)</name>
    <dbReference type="NCBI Taxonomy" id="685588"/>
    <lineage>
        <taxon>Eukaryota</taxon>
        <taxon>Fungi</taxon>
        <taxon>Dikarya</taxon>
        <taxon>Basidiomycota</taxon>
        <taxon>Agaricomycotina</taxon>
        <taxon>Agaricomycetes</taxon>
        <taxon>Agaricomycetidae</taxon>
        <taxon>Agaricales</taxon>
        <taxon>Agaricineae</taxon>
        <taxon>Strophariaceae</taxon>
        <taxon>Galerina</taxon>
    </lineage>
</organism>
<feature type="transmembrane region" description="Helical" evidence="2">
    <location>
        <begin position="54"/>
        <end position="74"/>
    </location>
</feature>
<name>A0A067T6G2_GALM3</name>
<feature type="transmembrane region" description="Helical" evidence="2">
    <location>
        <begin position="167"/>
        <end position="187"/>
    </location>
</feature>
<protein>
    <recommendedName>
        <fullName evidence="3">DUF6534 domain-containing protein</fullName>
    </recommendedName>
</protein>
<sequence length="331" mass="36366">MNSTTSGLTPNIVRETGPRFLGYLLHWGLFGVLSTQVYMYYLAFPRDSLRSKSFVYSSYILEVIQTITITSGGFRAYGVGYGDPASFDDIRLTWFSVPLITGLVAFISQTFFAHRIRLLAQSYLVASLIMLLAVVQLAGAIASAVVLKRAGYFSRILGRDFSITAGIWNGGSALCDLIIALCMTYYLSRRKTHAMKSTQVMIKRIITLVIETGTATAVVAILTLILTVLPIHASYFETPSAVLAKVYSNSMMVVLNSRMTIGSSVTDSNAEFTTFNIRMQNETRRTDTIELGSSGRGDPDSVVFAEISNHGEDLGTSEDEEQARNKKAYIA</sequence>